<gene>
    <name evidence="1" type="ORF">AVEN_253604_1</name>
</gene>
<dbReference type="Proteomes" id="UP000499080">
    <property type="component" value="Unassembled WGS sequence"/>
</dbReference>
<evidence type="ECO:0000313" key="2">
    <source>
        <dbReference type="Proteomes" id="UP000499080"/>
    </source>
</evidence>
<name>A0A4Y2CAH4_ARAVE</name>
<dbReference type="Gene3D" id="1.10.10.1450">
    <property type="match status" value="1"/>
</dbReference>
<dbReference type="OrthoDB" id="6433839at2759"/>
<keyword evidence="2" id="KW-1185">Reference proteome</keyword>
<dbReference type="AlphaFoldDB" id="A0A4Y2CAH4"/>
<organism evidence="1 2">
    <name type="scientific">Araneus ventricosus</name>
    <name type="common">Orbweaver spider</name>
    <name type="synonym">Epeira ventricosa</name>
    <dbReference type="NCBI Taxonomy" id="182803"/>
    <lineage>
        <taxon>Eukaryota</taxon>
        <taxon>Metazoa</taxon>
        <taxon>Ecdysozoa</taxon>
        <taxon>Arthropoda</taxon>
        <taxon>Chelicerata</taxon>
        <taxon>Arachnida</taxon>
        <taxon>Araneae</taxon>
        <taxon>Araneomorphae</taxon>
        <taxon>Entelegynae</taxon>
        <taxon>Araneoidea</taxon>
        <taxon>Araneidae</taxon>
        <taxon>Araneus</taxon>
    </lineage>
</organism>
<dbReference type="EMBL" id="BGPR01000166">
    <property type="protein sequence ID" value="GBM01200.1"/>
    <property type="molecule type" value="Genomic_DNA"/>
</dbReference>
<reference evidence="1 2" key="1">
    <citation type="journal article" date="2019" name="Sci. Rep.">
        <title>Orb-weaving spider Araneus ventricosus genome elucidates the spidroin gene catalogue.</title>
        <authorList>
            <person name="Kono N."/>
            <person name="Nakamura H."/>
            <person name="Ohtoshi R."/>
            <person name="Moran D.A.P."/>
            <person name="Shinohara A."/>
            <person name="Yoshida Y."/>
            <person name="Fujiwara M."/>
            <person name="Mori M."/>
            <person name="Tomita M."/>
            <person name="Arakawa K."/>
        </authorList>
    </citation>
    <scope>NUCLEOTIDE SEQUENCE [LARGE SCALE GENOMIC DNA]</scope>
</reference>
<sequence>MYIGREPSHAESYKIIAFTTTMQWTFEKCAFYAVVRNFMVEKTEQRIYIKFCQKLVKTCTNLKKVYGEDCMSRRRVYELFKCFQHVRENV</sequence>
<evidence type="ECO:0000313" key="1">
    <source>
        <dbReference type="EMBL" id="GBM01200.1"/>
    </source>
</evidence>
<protein>
    <submittedName>
        <fullName evidence="1">Uncharacterized protein</fullName>
    </submittedName>
</protein>
<proteinExistence type="predicted"/>
<comment type="caution">
    <text evidence="1">The sequence shown here is derived from an EMBL/GenBank/DDBJ whole genome shotgun (WGS) entry which is preliminary data.</text>
</comment>
<accession>A0A4Y2CAH4</accession>